<evidence type="ECO:0000256" key="4">
    <source>
        <dbReference type="ARBA" id="ARBA00023163"/>
    </source>
</evidence>
<proteinExistence type="predicted"/>
<feature type="compositionally biased region" description="Polar residues" evidence="6">
    <location>
        <begin position="665"/>
        <end position="685"/>
    </location>
</feature>
<organism evidence="8 9">
    <name type="scientific">Cordyceps militaris</name>
    <name type="common">Caterpillar fungus</name>
    <name type="synonym">Clavaria militaris</name>
    <dbReference type="NCBI Taxonomy" id="73501"/>
    <lineage>
        <taxon>Eukaryota</taxon>
        <taxon>Fungi</taxon>
        <taxon>Dikarya</taxon>
        <taxon>Ascomycota</taxon>
        <taxon>Pezizomycotina</taxon>
        <taxon>Sordariomycetes</taxon>
        <taxon>Hypocreomycetidae</taxon>
        <taxon>Hypocreales</taxon>
        <taxon>Cordycipitaceae</taxon>
        <taxon>Cordyceps</taxon>
    </lineage>
</organism>
<accession>A0A2H4STZ9</accession>
<feature type="region of interest" description="Disordered" evidence="6">
    <location>
        <begin position="1"/>
        <end position="50"/>
    </location>
</feature>
<keyword evidence="4" id="KW-0804">Transcription</keyword>
<evidence type="ECO:0000256" key="6">
    <source>
        <dbReference type="SAM" id="MobiDB-lite"/>
    </source>
</evidence>
<evidence type="ECO:0000256" key="5">
    <source>
        <dbReference type="ARBA" id="ARBA00023242"/>
    </source>
</evidence>
<name>A0A2H4STZ9_CORMI</name>
<reference evidence="8 9" key="1">
    <citation type="journal article" date="2017" name="BMC Genomics">
        <title>Chromosome level assembly and secondary metabolite potential of the parasitic fungus Cordyceps militaris.</title>
        <authorList>
            <person name="Kramer G.J."/>
            <person name="Nodwell J.R."/>
        </authorList>
    </citation>
    <scope>NUCLEOTIDE SEQUENCE [LARGE SCALE GENOMIC DNA]</scope>
    <source>
        <strain evidence="8 9">ATCC 34164</strain>
    </source>
</reference>
<keyword evidence="3" id="KW-0805">Transcription regulation</keyword>
<dbReference type="GO" id="GO:0000981">
    <property type="term" value="F:DNA-binding transcription factor activity, RNA polymerase II-specific"/>
    <property type="evidence" value="ECO:0007669"/>
    <property type="project" value="InterPro"/>
</dbReference>
<dbReference type="InterPro" id="IPR036864">
    <property type="entry name" value="Zn2-C6_fun-type_DNA-bd_sf"/>
</dbReference>
<feature type="domain" description="Zn(2)-C6 fungal-type" evidence="7">
    <location>
        <begin position="59"/>
        <end position="95"/>
    </location>
</feature>
<dbReference type="GO" id="GO:0008270">
    <property type="term" value="F:zinc ion binding"/>
    <property type="evidence" value="ECO:0007669"/>
    <property type="project" value="InterPro"/>
</dbReference>
<protein>
    <submittedName>
        <fullName evidence="8">Chitinase 1</fullName>
    </submittedName>
</protein>
<keyword evidence="2" id="KW-0479">Metal-binding</keyword>
<keyword evidence="5" id="KW-0539">Nucleus</keyword>
<evidence type="ECO:0000313" key="9">
    <source>
        <dbReference type="Proteomes" id="UP000323067"/>
    </source>
</evidence>
<evidence type="ECO:0000256" key="1">
    <source>
        <dbReference type="ARBA" id="ARBA00004123"/>
    </source>
</evidence>
<dbReference type="EMBL" id="CP023327">
    <property type="protein sequence ID" value="ATY66580.1"/>
    <property type="molecule type" value="Genomic_DNA"/>
</dbReference>
<dbReference type="AlphaFoldDB" id="A0A2H4STZ9"/>
<gene>
    <name evidence="8" type="ORF">A9K55_001063</name>
</gene>
<feature type="compositionally biased region" description="Basic and acidic residues" evidence="6">
    <location>
        <begin position="101"/>
        <end position="118"/>
    </location>
</feature>
<dbReference type="Proteomes" id="UP000323067">
    <property type="component" value="Chromosome ii"/>
</dbReference>
<evidence type="ECO:0000256" key="3">
    <source>
        <dbReference type="ARBA" id="ARBA00023015"/>
    </source>
</evidence>
<sequence>MDPSVNASSYASSALGSTAASSVASTSPTAHVAASPSTSSTAAPTQTEKPIIKRRAAIACRACRRLRRKCLHDRGKPPCKSCRETGPEAALECEFPSRGQPDLDRDYRHPRTRAERPKGAAAKAKRAEDPPADSWEGLPPLDELVDGVNRFTRFYFQLGFLPKRQYPEKLRMSPHSCNLFLLLSILSVSARMTPALCNRYGTGVKAAEFFMERASRIALEQVYAEPSLELCQAFYLLSIAQHGSGLRNKSYMNMGVAVRMATLMMLHREETYKLNNPTREAIMVAESARRTIWMLHSQDNLHSGPVSPVALSASDITTLLPCDEDDFANGVLPASRAALAGTLPARDNPALISDRNRSLFATLMQIHNIWGTVGRRAVYDSRSLNPWDSNSEFSKMAKVLNDWEASLPPNHLFSHELLRRYKNVGEDLAYLCVTMMTRLCNIVLRRPYLVDLIQCKETRQQAFFANLSLDLFRNVRWLYQQIEAQFTDRTPDESVGAQIASFCVYSCGLFSTYLCKYPEICPDASIAEKGPAMLKRTINILNESKEVWPLASRWAESLENFSRNPKATLLTTEGSMDDGKDPIPRAIHTLPPPISKSAESVAAVAAMPDRALPLPGTHLRSASPLTMGAPRNDRVQSPLVPTAVHGQPPANAHYAAQMNPPHASPVQQHQPPQSRSYLSQYQTSQPPQPRSEVHPVSLQFGNHHHQSSAPVLRPVPSPTNNNNNNPVQTAHTLANAADMAQRWPMASVLGSSPIPSNLNRRQQQPDAVGMLIPGYTNLPLHQQHQQHQQQHGYLANSLMMDQDLSGLPSQQSLLLDGFENELLFQFDGEHDPHMSLPFDQWQPTNIYTYTPYEHLMDTTS</sequence>
<dbReference type="PANTHER" id="PTHR47338">
    <property type="entry name" value="ZN(II)2CYS6 TRANSCRIPTION FACTOR (EUROFUNG)-RELATED"/>
    <property type="match status" value="1"/>
</dbReference>
<feature type="region of interest" description="Disordered" evidence="6">
    <location>
        <begin position="612"/>
        <end position="728"/>
    </location>
</feature>
<dbReference type="PROSITE" id="PS50048">
    <property type="entry name" value="ZN2_CY6_FUNGAL_2"/>
    <property type="match status" value="1"/>
</dbReference>
<dbReference type="InterPro" id="IPR001138">
    <property type="entry name" value="Zn2Cys6_DnaBD"/>
</dbReference>
<dbReference type="Pfam" id="PF04082">
    <property type="entry name" value="Fungal_trans"/>
    <property type="match status" value="1"/>
</dbReference>
<dbReference type="InterPro" id="IPR007219">
    <property type="entry name" value="XnlR_reg_dom"/>
</dbReference>
<dbReference type="SUPFAM" id="SSF57701">
    <property type="entry name" value="Zn2/Cys6 DNA-binding domain"/>
    <property type="match status" value="1"/>
</dbReference>
<evidence type="ECO:0000313" key="8">
    <source>
        <dbReference type="EMBL" id="ATY66580.1"/>
    </source>
</evidence>
<dbReference type="GO" id="GO:0006351">
    <property type="term" value="P:DNA-templated transcription"/>
    <property type="evidence" value="ECO:0007669"/>
    <property type="project" value="InterPro"/>
</dbReference>
<evidence type="ECO:0000259" key="7">
    <source>
        <dbReference type="PROSITE" id="PS50048"/>
    </source>
</evidence>
<evidence type="ECO:0000256" key="2">
    <source>
        <dbReference type="ARBA" id="ARBA00022723"/>
    </source>
</evidence>
<dbReference type="CDD" id="cd12148">
    <property type="entry name" value="fungal_TF_MHR"/>
    <property type="match status" value="1"/>
</dbReference>
<dbReference type="GO" id="GO:0003677">
    <property type="term" value="F:DNA binding"/>
    <property type="evidence" value="ECO:0007669"/>
    <property type="project" value="InterPro"/>
</dbReference>
<dbReference type="OrthoDB" id="2399539at2759"/>
<dbReference type="InterPro" id="IPR050815">
    <property type="entry name" value="TF_fung"/>
</dbReference>
<dbReference type="GO" id="GO:0005634">
    <property type="term" value="C:nucleus"/>
    <property type="evidence" value="ECO:0007669"/>
    <property type="project" value="UniProtKB-SubCell"/>
</dbReference>
<dbReference type="SMART" id="SM00906">
    <property type="entry name" value="Fungal_trans"/>
    <property type="match status" value="1"/>
</dbReference>
<feature type="region of interest" description="Disordered" evidence="6">
    <location>
        <begin position="94"/>
        <end position="138"/>
    </location>
</feature>
<feature type="compositionally biased region" description="Low complexity" evidence="6">
    <location>
        <begin position="7"/>
        <end position="45"/>
    </location>
</feature>
<dbReference type="VEuPathDB" id="FungiDB:A9K55_001063"/>
<dbReference type="PANTHER" id="PTHR47338:SF5">
    <property type="entry name" value="ZN(II)2CYS6 TRANSCRIPTION FACTOR (EUROFUNG)"/>
    <property type="match status" value="1"/>
</dbReference>
<dbReference type="VEuPathDB" id="FungiDB:CCM_03730"/>
<comment type="subcellular location">
    <subcellularLocation>
        <location evidence="1">Nucleus</location>
    </subcellularLocation>
</comment>